<reference evidence="2 3" key="1">
    <citation type="submission" date="2019-08" db="EMBL/GenBank/DDBJ databases">
        <title>Selenomonas sp. mPRGC5 and Selenomonas sp. mPRGC8 isolated from ruminal fluid of dairy goat (Capra hircus).</title>
        <authorList>
            <person name="Poothong S."/>
            <person name="Nuengjamnong C."/>
            <person name="Tanasupawat S."/>
        </authorList>
    </citation>
    <scope>NUCLEOTIDE SEQUENCE [LARGE SCALE GENOMIC DNA]</scope>
    <source>
        <strain evidence="3">mPRGC5</strain>
    </source>
</reference>
<sequence>MPKKINLDMASVEPREQRLGTIIAWDGNSEELHEQSAYELRGQKERGKKGCGGNCRLCELSGPFTQGAVCSEQMVECQAGNVRDAVLIQHSPIGCGGGQVEYNAIYRNGLAMRGYKVENIRIINTNLKESDMVFGAADKLRRSIDDAWERYKPQAIFVASSCATGIIGEDIESITDEKEAELGIPVVPLACEGFRSKHWSTGFDATQHGILRQIVRRNPQKKQEDLVNVINLWGSDVFTPLLKNLNLRVNYVVDLASVEELAQMSEAAATVGFCYTLSSYLATALEQHFGVPEVKAPMPYGFAGTDAWLRELARVTHREALVEPFIQAEHERVKPRVEELKKKLQGVKGFVATGSAYAHGLIQVMRELGIEVDGSLTFHHDPVYDSGDTKEDSLGYLNQHYGKVSNFHVSNRQQYQLYAFLQQVKPDFLLIRHNGLAPLASRLGIPAAPLGDEHIAVGYDGMINLGETILEILAHKKFHDDIRKHVKLPYKQWWLKQKDAYILAKHPELIDDDAAEEYSTEERVEVGAHA</sequence>
<keyword evidence="3" id="KW-1185">Reference proteome</keyword>
<evidence type="ECO:0000313" key="2">
    <source>
        <dbReference type="EMBL" id="TYZ22999.1"/>
    </source>
</evidence>
<dbReference type="InterPro" id="IPR000510">
    <property type="entry name" value="Nase/OxRdtase_comp1"/>
</dbReference>
<dbReference type="SUPFAM" id="SSF53807">
    <property type="entry name" value="Helical backbone' metal receptor"/>
    <property type="match status" value="1"/>
</dbReference>
<comment type="caution">
    <text evidence="2">The sequence shown here is derived from an EMBL/GenBank/DDBJ whole genome shotgun (WGS) entry which is preliminary data.</text>
</comment>
<organism evidence="2 3">
    <name type="scientific">Selenomonas ruminis</name>
    <dbReference type="NCBI Taxonomy" id="2593411"/>
    <lineage>
        <taxon>Bacteria</taxon>
        <taxon>Bacillati</taxon>
        <taxon>Bacillota</taxon>
        <taxon>Negativicutes</taxon>
        <taxon>Selenomonadales</taxon>
        <taxon>Selenomonadaceae</taxon>
        <taxon>Selenomonas</taxon>
    </lineage>
</organism>
<gene>
    <name evidence="2" type="ORF">FZ040_07210</name>
</gene>
<dbReference type="GO" id="GO:0016491">
    <property type="term" value="F:oxidoreductase activity"/>
    <property type="evidence" value="ECO:0007669"/>
    <property type="project" value="InterPro"/>
</dbReference>
<evidence type="ECO:0000259" key="1">
    <source>
        <dbReference type="Pfam" id="PF00148"/>
    </source>
</evidence>
<proteinExistence type="predicted"/>
<dbReference type="OrthoDB" id="9767044at2"/>
<dbReference type="PANTHER" id="PTHR42956:SF1">
    <property type="entry name" value="NITROGENASE IRON-MOLYBDENUM COFACTOR BIOSYNTHESIS PROTEIN NIFE"/>
    <property type="match status" value="1"/>
</dbReference>
<evidence type="ECO:0000313" key="3">
    <source>
        <dbReference type="Proteomes" id="UP000323646"/>
    </source>
</evidence>
<dbReference type="Pfam" id="PF00148">
    <property type="entry name" value="Oxidored_nitro"/>
    <property type="match status" value="1"/>
</dbReference>
<dbReference type="RefSeq" id="WP_149171386.1">
    <property type="nucleotide sequence ID" value="NZ_VTOY01000004.1"/>
</dbReference>
<protein>
    <submittedName>
        <fullName evidence="2">Nitrogenase</fullName>
    </submittedName>
</protein>
<dbReference type="PANTHER" id="PTHR42956">
    <property type="entry name" value="NITROGENASE IRON-MOLYBDENUM COFACTOR BIOSYNTHESIS PROTEIN NIFE"/>
    <property type="match status" value="1"/>
</dbReference>
<dbReference type="Proteomes" id="UP000323646">
    <property type="component" value="Unassembled WGS sequence"/>
</dbReference>
<dbReference type="Gene3D" id="3.40.50.1980">
    <property type="entry name" value="Nitrogenase molybdenum iron protein domain"/>
    <property type="match status" value="3"/>
</dbReference>
<accession>A0A5D6W7R6</accession>
<dbReference type="InterPro" id="IPR049939">
    <property type="entry name" value="NifE-like"/>
</dbReference>
<dbReference type="AlphaFoldDB" id="A0A5D6W7R6"/>
<dbReference type="EMBL" id="VTOY01000004">
    <property type="protein sequence ID" value="TYZ22999.1"/>
    <property type="molecule type" value="Genomic_DNA"/>
</dbReference>
<feature type="domain" description="Nitrogenase/oxidoreductase component 1" evidence="1">
    <location>
        <begin position="79"/>
        <end position="472"/>
    </location>
</feature>
<name>A0A5D6W7R6_9FIRM</name>